<dbReference type="Proteomes" id="UP000887565">
    <property type="component" value="Unplaced"/>
</dbReference>
<evidence type="ECO:0000313" key="1">
    <source>
        <dbReference type="Proteomes" id="UP000887565"/>
    </source>
</evidence>
<sequence length="101" mass="11741">MLTGLNGHWQEAFQACLRNLATLCYPKHFPCSMVPRLSTTKYNYMGARIIGLVQIWFCHAQMVETSPLRLDKDFAFAFIFPRRWSTDITLWHTGICDDPDI</sequence>
<evidence type="ECO:0000313" key="2">
    <source>
        <dbReference type="WBParaSite" id="nRc.2.0.1.t16969-RA"/>
    </source>
</evidence>
<protein>
    <submittedName>
        <fullName evidence="2">Uncharacterized protein</fullName>
    </submittedName>
</protein>
<reference evidence="2" key="1">
    <citation type="submission" date="2022-11" db="UniProtKB">
        <authorList>
            <consortium name="WormBaseParasite"/>
        </authorList>
    </citation>
    <scope>IDENTIFICATION</scope>
</reference>
<dbReference type="WBParaSite" id="nRc.2.0.1.t16969-RA">
    <property type="protein sequence ID" value="nRc.2.0.1.t16969-RA"/>
    <property type="gene ID" value="nRc.2.0.1.g16969"/>
</dbReference>
<proteinExistence type="predicted"/>
<keyword evidence="1" id="KW-1185">Reference proteome</keyword>
<organism evidence="1 2">
    <name type="scientific">Romanomermis culicivorax</name>
    <name type="common">Nematode worm</name>
    <dbReference type="NCBI Taxonomy" id="13658"/>
    <lineage>
        <taxon>Eukaryota</taxon>
        <taxon>Metazoa</taxon>
        <taxon>Ecdysozoa</taxon>
        <taxon>Nematoda</taxon>
        <taxon>Enoplea</taxon>
        <taxon>Dorylaimia</taxon>
        <taxon>Mermithida</taxon>
        <taxon>Mermithoidea</taxon>
        <taxon>Mermithidae</taxon>
        <taxon>Romanomermis</taxon>
    </lineage>
</organism>
<name>A0A915IUA7_ROMCU</name>
<dbReference type="AlphaFoldDB" id="A0A915IUA7"/>
<accession>A0A915IUA7</accession>